<evidence type="ECO:0000256" key="2">
    <source>
        <dbReference type="ARBA" id="ARBA00022670"/>
    </source>
</evidence>
<evidence type="ECO:0000256" key="4">
    <source>
        <dbReference type="ARBA" id="ARBA00022801"/>
    </source>
</evidence>
<sequence length="232" mass="26461">MLPNYSIASESQLIKEHFGIEIPENHKGTYNAQPTDLLPIITSADPDELSFFHWGIHPSFTKSKGVSQKLIFAPAEEILSKASQRKSIKQQRCIIPADSFYCWKDVGKKEQVPYRFYLQNNSLFSIAGIWDTFETEEGEQVNTFMMLTTMANNDVADVSNRMPAILNDDLLDEWLNEANTSESILEYVKPFNDEPLKSYTVNPKLADPKFNSIDLWEKVPPANQFGNLTLFN</sequence>
<keyword evidence="6" id="KW-0238">DNA-binding</keyword>
<accession>A0A150X1V3</accession>
<dbReference type="EMBL" id="LRPC01000029">
    <property type="protein sequence ID" value="KYG72552.1"/>
    <property type="molecule type" value="Genomic_DNA"/>
</dbReference>
<dbReference type="Gene3D" id="3.90.1680.10">
    <property type="entry name" value="SOS response associated peptidase-like"/>
    <property type="match status" value="1"/>
</dbReference>
<keyword evidence="10" id="KW-1185">Reference proteome</keyword>
<dbReference type="GO" id="GO:0016829">
    <property type="term" value="F:lyase activity"/>
    <property type="evidence" value="ECO:0007669"/>
    <property type="project" value="UniProtKB-KW"/>
</dbReference>
<comment type="caution">
    <text evidence="9">The sequence shown here is derived from an EMBL/GenBank/DDBJ whole genome shotgun (WGS) entry which is preliminary data.</text>
</comment>
<dbReference type="EC" id="3.4.-.-" evidence="8"/>
<dbReference type="STRING" id="333140.AWW68_16740"/>
<organism evidence="9 10">
    <name type="scientific">Roseivirga spongicola</name>
    <dbReference type="NCBI Taxonomy" id="333140"/>
    <lineage>
        <taxon>Bacteria</taxon>
        <taxon>Pseudomonadati</taxon>
        <taxon>Bacteroidota</taxon>
        <taxon>Cytophagia</taxon>
        <taxon>Cytophagales</taxon>
        <taxon>Roseivirgaceae</taxon>
        <taxon>Roseivirga</taxon>
    </lineage>
</organism>
<evidence type="ECO:0000256" key="7">
    <source>
        <dbReference type="ARBA" id="ARBA00023239"/>
    </source>
</evidence>
<dbReference type="RefSeq" id="WP_068224379.1">
    <property type="nucleotide sequence ID" value="NZ_CP139724.1"/>
</dbReference>
<dbReference type="GO" id="GO:0006508">
    <property type="term" value="P:proteolysis"/>
    <property type="evidence" value="ECO:0007669"/>
    <property type="project" value="UniProtKB-KW"/>
</dbReference>
<evidence type="ECO:0000256" key="1">
    <source>
        <dbReference type="ARBA" id="ARBA00008136"/>
    </source>
</evidence>
<keyword evidence="4 8" id="KW-0378">Hydrolase</keyword>
<comment type="similarity">
    <text evidence="1 8">Belongs to the SOS response-associated peptidase family.</text>
</comment>
<dbReference type="GO" id="GO:0003697">
    <property type="term" value="F:single-stranded DNA binding"/>
    <property type="evidence" value="ECO:0007669"/>
    <property type="project" value="InterPro"/>
</dbReference>
<dbReference type="PANTHER" id="PTHR13604:SF0">
    <property type="entry name" value="ABASIC SITE PROCESSING PROTEIN HMCES"/>
    <property type="match status" value="1"/>
</dbReference>
<dbReference type="AlphaFoldDB" id="A0A150X1V3"/>
<keyword evidence="2 8" id="KW-0645">Protease</keyword>
<dbReference type="GO" id="GO:0008233">
    <property type="term" value="F:peptidase activity"/>
    <property type="evidence" value="ECO:0007669"/>
    <property type="project" value="UniProtKB-KW"/>
</dbReference>
<dbReference type="OrthoDB" id="9782620at2"/>
<evidence type="ECO:0000256" key="3">
    <source>
        <dbReference type="ARBA" id="ARBA00022763"/>
    </source>
</evidence>
<dbReference type="Pfam" id="PF02586">
    <property type="entry name" value="SRAP"/>
    <property type="match status" value="1"/>
</dbReference>
<gene>
    <name evidence="9" type="ORF">AWW68_16740</name>
</gene>
<keyword evidence="3" id="KW-0227">DNA damage</keyword>
<evidence type="ECO:0000313" key="10">
    <source>
        <dbReference type="Proteomes" id="UP000075606"/>
    </source>
</evidence>
<keyword evidence="5" id="KW-0190">Covalent protein-DNA linkage</keyword>
<evidence type="ECO:0000256" key="5">
    <source>
        <dbReference type="ARBA" id="ARBA00023124"/>
    </source>
</evidence>
<dbReference type="InterPro" id="IPR036590">
    <property type="entry name" value="SRAP-like"/>
</dbReference>
<evidence type="ECO:0000313" key="9">
    <source>
        <dbReference type="EMBL" id="KYG72552.1"/>
    </source>
</evidence>
<protein>
    <recommendedName>
        <fullName evidence="8">Abasic site processing protein</fullName>
        <ecNumber evidence="8">3.4.-.-</ecNumber>
    </recommendedName>
</protein>
<dbReference type="SUPFAM" id="SSF143081">
    <property type="entry name" value="BB1717-like"/>
    <property type="match status" value="1"/>
</dbReference>
<reference evidence="9 10" key="1">
    <citation type="submission" date="2016-01" db="EMBL/GenBank/DDBJ databases">
        <title>Genome sequencing of Roseivirga spongicola UST030701-084.</title>
        <authorList>
            <person name="Selvaratnam C."/>
            <person name="Thevarajoo S."/>
            <person name="Goh K.M."/>
            <person name="Ee R."/>
            <person name="Chan K.-G."/>
            <person name="Chong C.S."/>
        </authorList>
    </citation>
    <scope>NUCLEOTIDE SEQUENCE [LARGE SCALE GENOMIC DNA]</scope>
    <source>
        <strain evidence="9 10">UST030701-084</strain>
    </source>
</reference>
<evidence type="ECO:0000256" key="8">
    <source>
        <dbReference type="RuleBase" id="RU364100"/>
    </source>
</evidence>
<dbReference type="PANTHER" id="PTHR13604">
    <property type="entry name" value="DC12-RELATED"/>
    <property type="match status" value="1"/>
</dbReference>
<dbReference type="GO" id="GO:0106300">
    <property type="term" value="P:protein-DNA covalent cross-linking repair"/>
    <property type="evidence" value="ECO:0007669"/>
    <property type="project" value="InterPro"/>
</dbReference>
<name>A0A150X1V3_9BACT</name>
<dbReference type="InterPro" id="IPR003738">
    <property type="entry name" value="SRAP"/>
</dbReference>
<proteinExistence type="inferred from homology"/>
<evidence type="ECO:0000256" key="6">
    <source>
        <dbReference type="ARBA" id="ARBA00023125"/>
    </source>
</evidence>
<dbReference type="Proteomes" id="UP000075606">
    <property type="component" value="Unassembled WGS sequence"/>
</dbReference>
<keyword evidence="7" id="KW-0456">Lyase</keyword>